<evidence type="ECO:0000313" key="2">
    <source>
        <dbReference type="Proteomes" id="UP000031465"/>
    </source>
</evidence>
<comment type="caution">
    <text evidence="1">The sequence shown here is derived from an EMBL/GenBank/DDBJ whole genome shotgun (WGS) entry which is preliminary data.</text>
</comment>
<gene>
    <name evidence="1" type="ORF">DB44_BN00030</name>
</gene>
<dbReference type="Gene3D" id="3.40.50.300">
    <property type="entry name" value="P-loop containing nucleotide triphosphate hydrolases"/>
    <property type="match status" value="1"/>
</dbReference>
<dbReference type="EMBL" id="JSAN01000036">
    <property type="protein sequence ID" value="KIC73133.1"/>
    <property type="molecule type" value="Genomic_DNA"/>
</dbReference>
<dbReference type="AlphaFoldDB" id="A0A0C1HEK4"/>
<organism evidence="1 2">
    <name type="scientific">Candidatus Protochlamydia amoebophila</name>
    <dbReference type="NCBI Taxonomy" id="362787"/>
    <lineage>
        <taxon>Bacteria</taxon>
        <taxon>Pseudomonadati</taxon>
        <taxon>Chlamydiota</taxon>
        <taxon>Chlamydiia</taxon>
        <taxon>Parachlamydiales</taxon>
        <taxon>Parachlamydiaceae</taxon>
        <taxon>Candidatus Protochlamydia</taxon>
    </lineage>
</organism>
<reference evidence="1 2" key="1">
    <citation type="journal article" date="2014" name="Mol. Biol. Evol.">
        <title>Massive expansion of Ubiquitination-related gene families within the Chlamydiae.</title>
        <authorList>
            <person name="Domman D."/>
            <person name="Collingro A."/>
            <person name="Lagkouvardos I."/>
            <person name="Gehre L."/>
            <person name="Weinmaier T."/>
            <person name="Rattei T."/>
            <person name="Subtil A."/>
            <person name="Horn M."/>
        </authorList>
    </citation>
    <scope>NUCLEOTIDE SEQUENCE [LARGE SCALE GENOMIC DNA]</scope>
    <source>
        <strain evidence="1 2">EI2</strain>
    </source>
</reference>
<accession>A0A0C1HEK4</accession>
<name>A0A0C1HEK4_9BACT</name>
<proteinExistence type="predicted"/>
<evidence type="ECO:0000313" key="1">
    <source>
        <dbReference type="EMBL" id="KIC73133.1"/>
    </source>
</evidence>
<dbReference type="Pfam" id="PF07931">
    <property type="entry name" value="CPT"/>
    <property type="match status" value="1"/>
</dbReference>
<dbReference type="PATRIC" id="fig|362787.3.peg.600"/>
<protein>
    <submittedName>
        <fullName evidence="1">Uncharacterized protein</fullName>
    </submittedName>
</protein>
<dbReference type="Proteomes" id="UP000031465">
    <property type="component" value="Unassembled WGS sequence"/>
</dbReference>
<dbReference type="InterPro" id="IPR027417">
    <property type="entry name" value="P-loop_NTPase"/>
</dbReference>
<sequence length="58" mass="7100">MLWIGIKTPLPILEEREKLRRNRMHGTARAQYFKVHKDITYELEFDTQVKNLWKILCK</sequence>